<comment type="caution">
    <text evidence="10">The sequence shown here is derived from an EMBL/GenBank/DDBJ whole genome shotgun (WGS) entry which is preliminary data.</text>
</comment>
<evidence type="ECO:0000313" key="11">
    <source>
        <dbReference type="Proteomes" id="UP000295181"/>
    </source>
</evidence>
<feature type="binding site" evidence="8">
    <location>
        <position position="212"/>
    </location>
    <ligand>
        <name>Zn(2+)</name>
        <dbReference type="ChEBI" id="CHEBI:29105"/>
    </ligand>
</feature>
<dbReference type="Pfam" id="PF01979">
    <property type="entry name" value="Amidohydro_1"/>
    <property type="match status" value="1"/>
</dbReference>
<evidence type="ECO:0000259" key="9">
    <source>
        <dbReference type="Pfam" id="PF01979"/>
    </source>
</evidence>
<dbReference type="PANTHER" id="PTHR11113:SF14">
    <property type="entry name" value="N-ACETYLGLUCOSAMINE-6-PHOSPHATE DEACETYLASE"/>
    <property type="match status" value="1"/>
</dbReference>
<evidence type="ECO:0000313" key="10">
    <source>
        <dbReference type="EMBL" id="TDG78778.1"/>
    </source>
</evidence>
<dbReference type="NCBIfam" id="TIGR00221">
    <property type="entry name" value="nagA"/>
    <property type="match status" value="1"/>
</dbReference>
<evidence type="ECO:0000256" key="4">
    <source>
        <dbReference type="ARBA" id="ARBA00023277"/>
    </source>
</evidence>
<dbReference type="CDD" id="cd00854">
    <property type="entry name" value="NagA"/>
    <property type="match status" value="1"/>
</dbReference>
<evidence type="ECO:0000256" key="8">
    <source>
        <dbReference type="PIRSR" id="PIRSR038994-3"/>
    </source>
</evidence>
<sequence>MSTVLIHAKIYTGKRIIQDGYLRFGQTILNVGPTTSFKPQSSDRIIDASQRTIVPGFIDVHTHGGYGADSMNLDPQVISRIVNLMANEGVTGVFLTTMTQSADAIAKSMQTIKMAAETNPRILGIHLEGPFISPKYHGAQPTEKIQKLDVDKIARWNILSGGLVKILTYAPEMRVDPRAVSYCQEQGIQMAVGHSDATYQLLNQARPPHVTHLFNAQRGLHQREIGVVGYAMLSQAKVELICDGFHVVPEAVQIAYQTIGPDRLELITDSMEAKGRPDGMYQLGGQPVNVFRGGATLANGHLAGSVLKYADAFKNIIQFTDCSIASAVKMTSTNQAEEFHLKGKGFIENGYDADLNLFDNHLDLMATYSYGKLVNKN</sequence>
<feature type="binding site" evidence="8">
    <location>
        <position position="194"/>
    </location>
    <ligand>
        <name>Zn(2+)</name>
        <dbReference type="ChEBI" id="CHEBI:29105"/>
    </ligand>
</feature>
<dbReference type="PANTHER" id="PTHR11113">
    <property type="entry name" value="N-ACETYLGLUCOSAMINE-6-PHOSPHATE DEACETYLASE"/>
    <property type="match status" value="1"/>
</dbReference>
<name>A0A4R5NR13_LENBU</name>
<dbReference type="GO" id="GO:0008448">
    <property type="term" value="F:N-acetylglucosamine-6-phosphate deacetylase activity"/>
    <property type="evidence" value="ECO:0007669"/>
    <property type="project" value="InterPro"/>
</dbReference>
<dbReference type="GO" id="GO:0046872">
    <property type="term" value="F:metal ion binding"/>
    <property type="evidence" value="ECO:0007669"/>
    <property type="project" value="UniProtKB-KW"/>
</dbReference>
<feature type="binding site" evidence="7">
    <location>
        <position position="139"/>
    </location>
    <ligand>
        <name>substrate</name>
    </ligand>
</feature>
<feature type="active site" description="Proton donor/acceptor" evidence="6">
    <location>
        <position position="269"/>
    </location>
</feature>
<dbReference type="PIRSF" id="PIRSF038994">
    <property type="entry name" value="NagA"/>
    <property type="match status" value="1"/>
</dbReference>
<evidence type="ECO:0000256" key="5">
    <source>
        <dbReference type="PIRNR" id="PIRNR038994"/>
    </source>
</evidence>
<evidence type="ECO:0000256" key="1">
    <source>
        <dbReference type="ARBA" id="ARBA00010716"/>
    </source>
</evidence>
<dbReference type="GO" id="GO:0006046">
    <property type="term" value="P:N-acetylglucosamine catabolic process"/>
    <property type="evidence" value="ECO:0007669"/>
    <property type="project" value="TreeGrafter"/>
</dbReference>
<feature type="binding site" evidence="7">
    <location>
        <begin position="302"/>
        <end position="304"/>
    </location>
    <ligand>
        <name>substrate</name>
    </ligand>
</feature>
<keyword evidence="4 5" id="KW-0119">Carbohydrate metabolism</keyword>
<dbReference type="InterPro" id="IPR011059">
    <property type="entry name" value="Metal-dep_hydrolase_composite"/>
</dbReference>
<comment type="similarity">
    <text evidence="1 5">Belongs to the metallo-dependent hydrolases superfamily. NagA family.</text>
</comment>
<dbReference type="GeneID" id="72460168"/>
<dbReference type="EMBL" id="PUFP01000034">
    <property type="protein sequence ID" value="TDG78778.1"/>
    <property type="molecule type" value="Genomic_DNA"/>
</dbReference>
<evidence type="ECO:0000256" key="3">
    <source>
        <dbReference type="ARBA" id="ARBA00022801"/>
    </source>
</evidence>
<dbReference type="Gene3D" id="3.20.20.140">
    <property type="entry name" value="Metal-dependent hydrolases"/>
    <property type="match status" value="1"/>
</dbReference>
<dbReference type="InterPro" id="IPR032466">
    <property type="entry name" value="Metal_Hydrolase"/>
</dbReference>
<dbReference type="AlphaFoldDB" id="A0A4R5NR13"/>
<organism evidence="10 11">
    <name type="scientific">Lentilactobacillus buchneri DSM 20057</name>
    <dbReference type="NCBI Taxonomy" id="1423728"/>
    <lineage>
        <taxon>Bacteria</taxon>
        <taxon>Bacillati</taxon>
        <taxon>Bacillota</taxon>
        <taxon>Bacilli</taxon>
        <taxon>Lactobacillales</taxon>
        <taxon>Lactobacillaceae</taxon>
        <taxon>Lentilactobacillus</taxon>
    </lineage>
</organism>
<protein>
    <recommendedName>
        <fullName evidence="9">Amidohydrolase-related domain-containing protein</fullName>
    </recommendedName>
</protein>
<keyword evidence="2 8" id="KW-0479">Metal-binding</keyword>
<gene>
    <name evidence="10" type="ORF">C5L32_001804</name>
</gene>
<comment type="cofactor">
    <cofactor evidence="8">
        <name>a divalent metal cation</name>
        <dbReference type="ChEBI" id="CHEBI:60240"/>
    </cofactor>
    <text evidence="8">Binds 1 divalent metal cation per subunit.</text>
</comment>
<dbReference type="SUPFAM" id="SSF51556">
    <property type="entry name" value="Metallo-dependent hydrolases"/>
    <property type="match status" value="1"/>
</dbReference>
<dbReference type="Gene3D" id="2.30.40.10">
    <property type="entry name" value="Urease, subunit C, domain 1"/>
    <property type="match status" value="1"/>
</dbReference>
<feature type="domain" description="Amidohydrolase-related" evidence="9">
    <location>
        <begin position="52"/>
        <end position="363"/>
    </location>
</feature>
<feature type="binding site" evidence="7">
    <location>
        <position position="223"/>
    </location>
    <ligand>
        <name>substrate</name>
    </ligand>
</feature>
<dbReference type="InterPro" id="IPR006680">
    <property type="entry name" value="Amidohydro-rel"/>
</dbReference>
<dbReference type="InterPro" id="IPR003764">
    <property type="entry name" value="GlcNAc_6-P_deAcase"/>
</dbReference>
<dbReference type="SUPFAM" id="SSF51338">
    <property type="entry name" value="Composite domain of metallo-dependent hydrolases"/>
    <property type="match status" value="1"/>
</dbReference>
<dbReference type="Proteomes" id="UP000295181">
    <property type="component" value="Unassembled WGS sequence"/>
</dbReference>
<proteinExistence type="inferred from homology"/>
<evidence type="ECO:0000256" key="7">
    <source>
        <dbReference type="PIRSR" id="PIRSR038994-2"/>
    </source>
</evidence>
<feature type="binding site" evidence="7">
    <location>
        <begin position="215"/>
        <end position="216"/>
    </location>
    <ligand>
        <name>substrate</name>
    </ligand>
</feature>
<evidence type="ECO:0000256" key="2">
    <source>
        <dbReference type="ARBA" id="ARBA00022723"/>
    </source>
</evidence>
<dbReference type="RefSeq" id="WP_056939230.1">
    <property type="nucleotide sequence ID" value="NZ_AZDM01000041.1"/>
</dbReference>
<reference evidence="10 11" key="1">
    <citation type="journal article" date="2019" name="Appl. Microbiol. Biotechnol.">
        <title>Uncovering carbohydrate metabolism through a genotype-phenotype association study of 56 lactic acid bacteria genomes.</title>
        <authorList>
            <person name="Buron-Moles G."/>
            <person name="Chailyan A."/>
            <person name="Dolejs I."/>
            <person name="Forster J."/>
            <person name="Miks M.H."/>
        </authorList>
    </citation>
    <scope>NUCLEOTIDE SEQUENCE [LARGE SCALE GENOMIC DNA]</scope>
    <source>
        <strain evidence="10 11">ATCC 4005</strain>
    </source>
</reference>
<evidence type="ECO:0000256" key="6">
    <source>
        <dbReference type="PIRSR" id="PIRSR038994-1"/>
    </source>
</evidence>
<feature type="binding site" evidence="7">
    <location>
        <position position="246"/>
    </location>
    <ligand>
        <name>substrate</name>
    </ligand>
</feature>
<keyword evidence="3 5" id="KW-0378">Hydrolase</keyword>
<feature type="binding site" evidence="8">
    <location>
        <position position="128"/>
    </location>
    <ligand>
        <name>Zn(2+)</name>
        <dbReference type="ChEBI" id="CHEBI:29105"/>
    </ligand>
</feature>
<accession>A0A4R5NR13</accession>